<dbReference type="Proteomes" id="UP000799778">
    <property type="component" value="Unassembled WGS sequence"/>
</dbReference>
<feature type="compositionally biased region" description="Basic and acidic residues" evidence="6">
    <location>
        <begin position="477"/>
        <end position="489"/>
    </location>
</feature>
<dbReference type="GeneID" id="54279879"/>
<evidence type="ECO:0000313" key="8">
    <source>
        <dbReference type="EMBL" id="KAF2012860.1"/>
    </source>
</evidence>
<gene>
    <name evidence="8" type="ORF">BU24DRAFT_259854</name>
</gene>
<evidence type="ECO:0000256" key="4">
    <source>
        <dbReference type="ARBA" id="ARBA00023163"/>
    </source>
</evidence>
<dbReference type="InterPro" id="IPR007219">
    <property type="entry name" value="XnlR_reg_dom"/>
</dbReference>
<comment type="subcellular location">
    <subcellularLocation>
        <location evidence="1">Nucleus</location>
    </subcellularLocation>
</comment>
<evidence type="ECO:0000256" key="3">
    <source>
        <dbReference type="ARBA" id="ARBA00023125"/>
    </source>
</evidence>
<dbReference type="GO" id="GO:0000976">
    <property type="term" value="F:transcription cis-regulatory region binding"/>
    <property type="evidence" value="ECO:0007669"/>
    <property type="project" value="TreeGrafter"/>
</dbReference>
<keyword evidence="3" id="KW-0238">DNA-binding</keyword>
<dbReference type="CDD" id="cd12148">
    <property type="entry name" value="fungal_TF_MHR"/>
    <property type="match status" value="1"/>
</dbReference>
<keyword evidence="2" id="KW-0805">Transcription regulation</keyword>
<sequence length="549" mass="61464">MEEMQRQLEAFKHQRNDHPARSTGSSSVADLSNVSPLGDTELDWKVLFDYDQLQRSEYSLGDCTLEKEMVISIYKIFANHFHPHLPILEPTISIDLLHKTSPLLFWTIIAVVLARRIKPDYAQLFSGLKASYVAQLNNDILNAPLPLHVIQAMLILINFPFPVDRQSKEPSWLYCGLAVNAALYMGLQKPTPIQSLRSIGVVPGALRARASTWLACFLSSTSLSMFVGLSPLINGNSELDTIERYTREFAFPREYVYQILVQHTIAKYATVLLNDSNTAVSLAIVQLVDGELDGLKSKLCNEFTPTMEYSVLVAKLHLYAMTVVRMQSDLTSRNVLLQLGLSVSLRIVYLIREGLAYESEDNTDIPKENLPLTIPKNHYRGLVLASIFLLRYFALNNHASPEEQELARNHVAIAHTYFKSVSVEAGDEQDRGAILLASLSQQKPMDIDSMKLRVSDRLGASLVYEAITTAHELRNDNIEAEETAPKSTDDAEAGAVEQGPPPLNEDIVIPEIIDPMDLNPLDFSLPADLWGDSMWGMFDFNSFPNQTLE</sequence>
<evidence type="ECO:0000256" key="2">
    <source>
        <dbReference type="ARBA" id="ARBA00023015"/>
    </source>
</evidence>
<feature type="region of interest" description="Disordered" evidence="6">
    <location>
        <begin position="477"/>
        <end position="505"/>
    </location>
</feature>
<dbReference type="GO" id="GO:0008270">
    <property type="term" value="F:zinc ion binding"/>
    <property type="evidence" value="ECO:0007669"/>
    <property type="project" value="InterPro"/>
</dbReference>
<evidence type="ECO:0000259" key="7">
    <source>
        <dbReference type="Pfam" id="PF04082"/>
    </source>
</evidence>
<feature type="region of interest" description="Disordered" evidence="6">
    <location>
        <begin position="11"/>
        <end position="32"/>
    </location>
</feature>
<evidence type="ECO:0000256" key="6">
    <source>
        <dbReference type="SAM" id="MobiDB-lite"/>
    </source>
</evidence>
<organism evidence="8 9">
    <name type="scientific">Aaosphaeria arxii CBS 175.79</name>
    <dbReference type="NCBI Taxonomy" id="1450172"/>
    <lineage>
        <taxon>Eukaryota</taxon>
        <taxon>Fungi</taxon>
        <taxon>Dikarya</taxon>
        <taxon>Ascomycota</taxon>
        <taxon>Pezizomycotina</taxon>
        <taxon>Dothideomycetes</taxon>
        <taxon>Pleosporomycetidae</taxon>
        <taxon>Pleosporales</taxon>
        <taxon>Pleosporales incertae sedis</taxon>
        <taxon>Aaosphaeria</taxon>
    </lineage>
</organism>
<proteinExistence type="predicted"/>
<protein>
    <recommendedName>
        <fullName evidence="7">Xylanolytic transcriptional activator regulatory domain-containing protein</fullName>
    </recommendedName>
</protein>
<evidence type="ECO:0000313" key="9">
    <source>
        <dbReference type="Proteomes" id="UP000799778"/>
    </source>
</evidence>
<feature type="compositionally biased region" description="Basic and acidic residues" evidence="6">
    <location>
        <begin position="11"/>
        <end position="20"/>
    </location>
</feature>
<accession>A0A6A5XJD2</accession>
<dbReference type="EMBL" id="ML978072">
    <property type="protein sequence ID" value="KAF2012860.1"/>
    <property type="molecule type" value="Genomic_DNA"/>
</dbReference>
<evidence type="ECO:0000256" key="1">
    <source>
        <dbReference type="ARBA" id="ARBA00004123"/>
    </source>
</evidence>
<feature type="compositionally biased region" description="Polar residues" evidence="6">
    <location>
        <begin position="22"/>
        <end position="32"/>
    </location>
</feature>
<dbReference type="Pfam" id="PF04082">
    <property type="entry name" value="Fungal_trans"/>
    <property type="match status" value="1"/>
</dbReference>
<evidence type="ECO:0000256" key="5">
    <source>
        <dbReference type="ARBA" id="ARBA00023242"/>
    </source>
</evidence>
<dbReference type="PANTHER" id="PTHR31845">
    <property type="entry name" value="FINGER DOMAIN PROTEIN, PUTATIVE-RELATED"/>
    <property type="match status" value="1"/>
</dbReference>
<dbReference type="AlphaFoldDB" id="A0A6A5XJD2"/>
<keyword evidence="4" id="KW-0804">Transcription</keyword>
<reference evidence="8" key="1">
    <citation type="journal article" date="2020" name="Stud. Mycol.">
        <title>101 Dothideomycetes genomes: a test case for predicting lifestyles and emergence of pathogens.</title>
        <authorList>
            <person name="Haridas S."/>
            <person name="Albert R."/>
            <person name="Binder M."/>
            <person name="Bloem J."/>
            <person name="Labutti K."/>
            <person name="Salamov A."/>
            <person name="Andreopoulos B."/>
            <person name="Baker S."/>
            <person name="Barry K."/>
            <person name="Bills G."/>
            <person name="Bluhm B."/>
            <person name="Cannon C."/>
            <person name="Castanera R."/>
            <person name="Culley D."/>
            <person name="Daum C."/>
            <person name="Ezra D."/>
            <person name="Gonzalez J."/>
            <person name="Henrissat B."/>
            <person name="Kuo A."/>
            <person name="Liang C."/>
            <person name="Lipzen A."/>
            <person name="Lutzoni F."/>
            <person name="Magnuson J."/>
            <person name="Mondo S."/>
            <person name="Nolan M."/>
            <person name="Ohm R."/>
            <person name="Pangilinan J."/>
            <person name="Park H.-J."/>
            <person name="Ramirez L."/>
            <person name="Alfaro M."/>
            <person name="Sun H."/>
            <person name="Tritt A."/>
            <person name="Yoshinaga Y."/>
            <person name="Zwiers L.-H."/>
            <person name="Turgeon B."/>
            <person name="Goodwin S."/>
            <person name="Spatafora J."/>
            <person name="Crous P."/>
            <person name="Grigoriev I."/>
        </authorList>
    </citation>
    <scope>NUCLEOTIDE SEQUENCE</scope>
    <source>
        <strain evidence="8">CBS 175.79</strain>
    </source>
</reference>
<name>A0A6A5XJD2_9PLEO</name>
<keyword evidence="5" id="KW-0539">Nucleus</keyword>
<keyword evidence="9" id="KW-1185">Reference proteome</keyword>
<dbReference type="GO" id="GO:0000981">
    <property type="term" value="F:DNA-binding transcription factor activity, RNA polymerase II-specific"/>
    <property type="evidence" value="ECO:0007669"/>
    <property type="project" value="TreeGrafter"/>
</dbReference>
<dbReference type="GO" id="GO:0005634">
    <property type="term" value="C:nucleus"/>
    <property type="evidence" value="ECO:0007669"/>
    <property type="project" value="UniProtKB-SubCell"/>
</dbReference>
<feature type="domain" description="Xylanolytic transcriptional activator regulatory" evidence="7">
    <location>
        <begin position="75"/>
        <end position="234"/>
    </location>
</feature>
<dbReference type="RefSeq" id="XP_033381199.1">
    <property type="nucleotide sequence ID" value="XM_033522482.1"/>
</dbReference>
<dbReference type="PANTHER" id="PTHR31845:SF21">
    <property type="entry name" value="REGULATORY PROTEIN LEU3"/>
    <property type="match status" value="1"/>
</dbReference>
<dbReference type="InterPro" id="IPR051089">
    <property type="entry name" value="prtT"/>
</dbReference>
<dbReference type="GO" id="GO:0006351">
    <property type="term" value="P:DNA-templated transcription"/>
    <property type="evidence" value="ECO:0007669"/>
    <property type="project" value="InterPro"/>
</dbReference>
<dbReference type="OrthoDB" id="3163292at2759"/>